<protein>
    <recommendedName>
        <fullName evidence="4">DUF4283 domain-containing protein</fullName>
    </recommendedName>
</protein>
<dbReference type="PANTHER" id="PTHR31286">
    <property type="entry name" value="GLYCINE-RICH CELL WALL STRUCTURAL PROTEIN 1.8-LIKE"/>
    <property type="match status" value="1"/>
</dbReference>
<keyword evidence="3" id="KW-1185">Reference proteome</keyword>
<accession>A0AAD6W372</accession>
<dbReference type="InterPro" id="IPR040256">
    <property type="entry name" value="At4g02000-like"/>
</dbReference>
<evidence type="ECO:0000313" key="3">
    <source>
        <dbReference type="Proteomes" id="UP001164929"/>
    </source>
</evidence>
<reference evidence="2" key="1">
    <citation type="journal article" date="2023" name="Mol. Ecol. Resour.">
        <title>Chromosome-level genome assembly of a triploid poplar Populus alba 'Berolinensis'.</title>
        <authorList>
            <person name="Chen S."/>
            <person name="Yu Y."/>
            <person name="Wang X."/>
            <person name="Wang S."/>
            <person name="Zhang T."/>
            <person name="Zhou Y."/>
            <person name="He R."/>
            <person name="Meng N."/>
            <person name="Wang Y."/>
            <person name="Liu W."/>
            <person name="Liu Z."/>
            <person name="Liu J."/>
            <person name="Guo Q."/>
            <person name="Huang H."/>
            <person name="Sederoff R.R."/>
            <person name="Wang G."/>
            <person name="Qu G."/>
            <person name="Chen S."/>
        </authorList>
    </citation>
    <scope>NUCLEOTIDE SEQUENCE</scope>
    <source>
        <strain evidence="2">SC-2020</strain>
    </source>
</reference>
<dbReference type="EMBL" id="JAQIZT010000005">
    <property type="protein sequence ID" value="KAJ6997560.1"/>
    <property type="molecule type" value="Genomic_DNA"/>
</dbReference>
<evidence type="ECO:0000256" key="1">
    <source>
        <dbReference type="SAM" id="MobiDB-lite"/>
    </source>
</evidence>
<dbReference type="PANTHER" id="PTHR31286:SF180">
    <property type="entry name" value="OS10G0362600 PROTEIN"/>
    <property type="match status" value="1"/>
</dbReference>
<comment type="caution">
    <text evidence="2">The sequence shown here is derived from an EMBL/GenBank/DDBJ whole genome shotgun (WGS) entry which is preliminary data.</text>
</comment>
<feature type="region of interest" description="Disordered" evidence="1">
    <location>
        <begin position="265"/>
        <end position="336"/>
    </location>
</feature>
<name>A0AAD6W372_9ROSI</name>
<proteinExistence type="predicted"/>
<organism evidence="2 3">
    <name type="scientific">Populus alba x Populus x berolinensis</name>
    <dbReference type="NCBI Taxonomy" id="444605"/>
    <lineage>
        <taxon>Eukaryota</taxon>
        <taxon>Viridiplantae</taxon>
        <taxon>Streptophyta</taxon>
        <taxon>Embryophyta</taxon>
        <taxon>Tracheophyta</taxon>
        <taxon>Spermatophyta</taxon>
        <taxon>Magnoliopsida</taxon>
        <taxon>eudicotyledons</taxon>
        <taxon>Gunneridae</taxon>
        <taxon>Pentapetalae</taxon>
        <taxon>rosids</taxon>
        <taxon>fabids</taxon>
        <taxon>Malpighiales</taxon>
        <taxon>Salicaceae</taxon>
        <taxon>Saliceae</taxon>
        <taxon>Populus</taxon>
    </lineage>
</organism>
<evidence type="ECO:0008006" key="4">
    <source>
        <dbReference type="Google" id="ProtNLM"/>
    </source>
</evidence>
<dbReference type="Proteomes" id="UP001164929">
    <property type="component" value="Chromosome 5"/>
</dbReference>
<sequence length="360" mass="38114">MTQVPVWIKFPNLPLKCWTTRCLSKLSSVLGKPIQSDKLTATKERVSYARVLVEVDLLADLRSFINVILPNGNTLTQKVIYETLPKFCKHCKVLGHSTGACSKSKEEVTTVENVVPANVNSKANVKGKDKVSTCLNPVDEALVDTPPAAALSVQVLTVTPSPIDTSDPVVPTSCATHLSPVDASEIVAPNVIGKEKVSTCLNPVDDTLVDTPSAAALLVHVPSVAPSPVDTSEHVAPTHTPTSCAAKDAQPCSHVSAVGLEEWHTVGKRKHNSGTKRQSSPPLHAEGNLPTHHFYANNAPSKQQARHHVSKGKAPASSVDIAGTKTLQRPRSGVLTRSSFQKISNTVVGGGGVAPTLPHT</sequence>
<dbReference type="AlphaFoldDB" id="A0AAD6W372"/>
<gene>
    <name evidence="2" type="ORF">NC653_013964</name>
</gene>
<evidence type="ECO:0000313" key="2">
    <source>
        <dbReference type="EMBL" id="KAJ6997560.1"/>
    </source>
</evidence>
<feature type="compositionally biased region" description="Polar residues" evidence="1">
    <location>
        <begin position="325"/>
        <end position="336"/>
    </location>
</feature>